<evidence type="ECO:0000313" key="1">
    <source>
        <dbReference type="EMBL" id="GAA0767260.1"/>
    </source>
</evidence>
<name>A0ABN1KIG6_CLOSU</name>
<comment type="caution">
    <text evidence="1">The sequence shown here is derived from an EMBL/GenBank/DDBJ whole genome shotgun (WGS) entry which is preliminary data.</text>
</comment>
<dbReference type="Proteomes" id="UP001501047">
    <property type="component" value="Unassembled WGS sequence"/>
</dbReference>
<dbReference type="EMBL" id="BAAACI010000001">
    <property type="protein sequence ID" value="GAA0767260.1"/>
    <property type="molecule type" value="Genomic_DNA"/>
</dbReference>
<reference evidence="1 2" key="1">
    <citation type="journal article" date="2019" name="Int. J. Syst. Evol. Microbiol.">
        <title>The Global Catalogue of Microorganisms (GCM) 10K type strain sequencing project: providing services to taxonomists for standard genome sequencing and annotation.</title>
        <authorList>
            <consortium name="The Broad Institute Genomics Platform"/>
            <consortium name="The Broad Institute Genome Sequencing Center for Infectious Disease"/>
            <person name="Wu L."/>
            <person name="Ma J."/>
        </authorList>
    </citation>
    <scope>NUCLEOTIDE SEQUENCE [LARGE SCALE GENOMIC DNA]</scope>
    <source>
        <strain evidence="1 2">JCM 1417</strain>
    </source>
</reference>
<organism evidence="1 2">
    <name type="scientific">Clostridium subterminale</name>
    <dbReference type="NCBI Taxonomy" id="1550"/>
    <lineage>
        <taxon>Bacteria</taxon>
        <taxon>Bacillati</taxon>
        <taxon>Bacillota</taxon>
        <taxon>Clostridia</taxon>
        <taxon>Eubacteriales</taxon>
        <taxon>Clostridiaceae</taxon>
        <taxon>Clostridium</taxon>
    </lineage>
</organism>
<sequence>MVQVLENEDNLVLDNQEDFDDVIVFNNDINWTWSNNNGLELHIWDNENKITLPVNELEEDEDSFDRIYVGNLLLTVM</sequence>
<proteinExistence type="predicted"/>
<evidence type="ECO:0000313" key="2">
    <source>
        <dbReference type="Proteomes" id="UP001501047"/>
    </source>
</evidence>
<accession>A0ABN1KIG6</accession>
<dbReference type="RefSeq" id="WP_343823508.1">
    <property type="nucleotide sequence ID" value="NZ_BAAACI010000001.1"/>
</dbReference>
<keyword evidence="2" id="KW-1185">Reference proteome</keyword>
<protein>
    <submittedName>
        <fullName evidence="1">Uncharacterized protein</fullName>
    </submittedName>
</protein>
<gene>
    <name evidence="1" type="ORF">GCM10008908_06110</name>
</gene>